<dbReference type="InterPro" id="IPR014718">
    <property type="entry name" value="GH-type_carb-bd"/>
</dbReference>
<dbReference type="PANTHER" id="PTHR11122">
    <property type="entry name" value="APOSPORY-ASSOCIATED PROTEIN C-RELATED"/>
    <property type="match status" value="1"/>
</dbReference>
<dbReference type="EMBL" id="JBHOMY010000121">
    <property type="protein sequence ID" value="MFC1460435.1"/>
    <property type="molecule type" value="Genomic_DNA"/>
</dbReference>
<keyword evidence="2" id="KW-1185">Reference proteome</keyword>
<dbReference type="Proteomes" id="UP001593940">
    <property type="component" value="Unassembled WGS sequence"/>
</dbReference>
<gene>
    <name evidence="1" type="ORF">ACETIH_27735</name>
</gene>
<dbReference type="InterPro" id="IPR011013">
    <property type="entry name" value="Gal_mutarotase_sf_dom"/>
</dbReference>
<dbReference type="CDD" id="cd09024">
    <property type="entry name" value="Aldose_epim_lacX"/>
    <property type="match status" value="1"/>
</dbReference>
<dbReference type="SUPFAM" id="SSF74650">
    <property type="entry name" value="Galactose mutarotase-like"/>
    <property type="match status" value="1"/>
</dbReference>
<reference evidence="1 2" key="1">
    <citation type="submission" date="2024-09" db="EMBL/GenBank/DDBJ databases">
        <title>Nodulacao em especies de Leguminosae Basais da Amazonia e Caracterizacao dos Rizobios e Bacterias Associadas aos Nodulos.</title>
        <authorList>
            <person name="Jambeiro I.C.A."/>
            <person name="Lopes I.S."/>
            <person name="Aguiar E.R.G.R."/>
            <person name="Santos A.F.J."/>
            <person name="Dos Santos J.M.F."/>
            <person name="Gross E."/>
        </authorList>
    </citation>
    <scope>NUCLEOTIDE SEQUENCE [LARGE SCALE GENOMIC DNA]</scope>
    <source>
        <strain evidence="1 2">BRUESC1165</strain>
    </source>
</reference>
<dbReference type="Gene3D" id="2.70.98.10">
    <property type="match status" value="1"/>
</dbReference>
<dbReference type="RefSeq" id="WP_377031662.1">
    <property type="nucleotide sequence ID" value="NZ_JBHOMY010000121.1"/>
</dbReference>
<evidence type="ECO:0000313" key="1">
    <source>
        <dbReference type="EMBL" id="MFC1460435.1"/>
    </source>
</evidence>
<evidence type="ECO:0000313" key="2">
    <source>
        <dbReference type="Proteomes" id="UP001593940"/>
    </source>
</evidence>
<comment type="caution">
    <text evidence="1">The sequence shown here is derived from an EMBL/GenBank/DDBJ whole genome shotgun (WGS) entry which is preliminary data.</text>
</comment>
<proteinExistence type="predicted"/>
<protein>
    <submittedName>
        <fullName evidence="1">Aldose 1-epimerase family protein</fullName>
    </submittedName>
</protein>
<dbReference type="InterPro" id="IPR008183">
    <property type="entry name" value="Aldose_1/G6P_1-epimerase"/>
</dbReference>
<dbReference type="PANTHER" id="PTHR11122:SF13">
    <property type="entry name" value="GLUCOSE-6-PHOSPHATE 1-EPIMERASE"/>
    <property type="match status" value="1"/>
</dbReference>
<accession>A0ABV6YH62</accession>
<dbReference type="Pfam" id="PF01263">
    <property type="entry name" value="Aldose_epim"/>
    <property type="match status" value="1"/>
</dbReference>
<sequence length="294" mass="32778">MSVVISSSQLRAQVSAEGAELIRLQDEQGRDWMWDGDPAFWTGRSPLLFPIVGCVRDDRIRVNGSEYELPRHGFARTSRFEIKETNPSQCRFQLRSSEATLSRYPFPFQLDVIYVVENATLSIAASVTNTGSSGMPVSFGFHPAFRWPLPYGAPRDAHEIWFEQEEAAPIRRPLEGLIKREPEPSPVQGRTLALRDDLFKADALVFDQLRSRSVEYGAHGGASLRVDFPDMPHLGIWTKPGAGFICIEPWQGHADPQDFAGDFSDKPGTVSLQPGETRHFAITVTVKPPVLQSA</sequence>
<dbReference type="InterPro" id="IPR037481">
    <property type="entry name" value="LacX"/>
</dbReference>
<organism evidence="1 2">
    <name type="scientific">Microvirga arabica</name>
    <dbReference type="NCBI Taxonomy" id="1128671"/>
    <lineage>
        <taxon>Bacteria</taxon>
        <taxon>Pseudomonadati</taxon>
        <taxon>Pseudomonadota</taxon>
        <taxon>Alphaproteobacteria</taxon>
        <taxon>Hyphomicrobiales</taxon>
        <taxon>Methylobacteriaceae</taxon>
        <taxon>Microvirga</taxon>
    </lineage>
</organism>
<name>A0ABV6YH62_9HYPH</name>